<dbReference type="AlphaFoldDB" id="A0AAD6HFG5"/>
<reference evidence="2" key="2">
    <citation type="submission" date="2023-01" db="EMBL/GenBank/DDBJ databases">
        <authorList>
            <person name="Petersen C."/>
        </authorList>
    </citation>
    <scope>NUCLEOTIDE SEQUENCE</scope>
    <source>
        <strain evidence="2">IBT 17514</strain>
    </source>
</reference>
<accession>A0AAD6HFG5</accession>
<organism evidence="2 3">
    <name type="scientific">Penicillium malachiteum</name>
    <dbReference type="NCBI Taxonomy" id="1324776"/>
    <lineage>
        <taxon>Eukaryota</taxon>
        <taxon>Fungi</taxon>
        <taxon>Dikarya</taxon>
        <taxon>Ascomycota</taxon>
        <taxon>Pezizomycotina</taxon>
        <taxon>Eurotiomycetes</taxon>
        <taxon>Eurotiomycetidae</taxon>
        <taxon>Eurotiales</taxon>
        <taxon>Aspergillaceae</taxon>
        <taxon>Penicillium</taxon>
    </lineage>
</organism>
<name>A0AAD6HFG5_9EURO</name>
<evidence type="ECO:0000256" key="1">
    <source>
        <dbReference type="SAM" id="MobiDB-lite"/>
    </source>
</evidence>
<evidence type="ECO:0000313" key="3">
    <source>
        <dbReference type="Proteomes" id="UP001215712"/>
    </source>
</evidence>
<dbReference type="Gene3D" id="3.80.10.10">
    <property type="entry name" value="Ribonuclease Inhibitor"/>
    <property type="match status" value="1"/>
</dbReference>
<sequence>MPGLQDLPAELIRHILSSFVPRASPQWEVWNEFRTGQLRTDLDLEDDYDDESTDSLYKMCLVSKQFRDIAQPLLLSNFVDESGMGDIEETVRLAECLHRHPDLGQFVQDFTIMGQILFDPEIADEDDLEISEEQIRLLTTAIKALGLGAEEEKWISAVQNCNKYSDIPVYAGLIFNKTPNLRRVVMPGTISSVNPFPELFRQNPSFLHRLEKLGLQGQKPADGYDYASYSEFFALPSLKIIMFDNGNLQGRTCPSWEPKTFNIEELIFRDSVIDAVSLGRLTCACKNLKVFVLDNFEANAEWVDHPNGGSVFNAAEAVQALLPHKDTLEYLRIEFARGSYDLHNWQRFLSSCAKIGSLREFTALSDIRLQQAIVPVHPQFPPTLKRLYISDCNSSVINLVRNIAKDCRKGLYPDFVEFRMLAVDITQPIQLPGQRIPDGQTAEQAHQSLVDLFKGTKVNFLIMPFEMPDMDDYEDGEGWEDDDDDDNDDDDDIDGFGFDDDIAYDSEGNEIEDPFMDALRAARAGGARRGGGRSRRGGGGIGGPNSPMPEGLLQYFMQRAMQDPDFAPFHPSSGGGR</sequence>
<comment type="caution">
    <text evidence="2">The sequence shown here is derived from an EMBL/GenBank/DDBJ whole genome shotgun (WGS) entry which is preliminary data.</text>
</comment>
<dbReference type="InterPro" id="IPR032675">
    <property type="entry name" value="LRR_dom_sf"/>
</dbReference>
<feature type="region of interest" description="Disordered" evidence="1">
    <location>
        <begin position="469"/>
        <end position="498"/>
    </location>
</feature>
<dbReference type="EMBL" id="JAQJAN010000013">
    <property type="protein sequence ID" value="KAJ5712425.1"/>
    <property type="molecule type" value="Genomic_DNA"/>
</dbReference>
<keyword evidence="3" id="KW-1185">Reference proteome</keyword>
<gene>
    <name evidence="2" type="ORF">N7493_008893</name>
</gene>
<protein>
    <submittedName>
        <fullName evidence="2">Uncharacterized protein</fullName>
    </submittedName>
</protein>
<proteinExistence type="predicted"/>
<dbReference type="Proteomes" id="UP001215712">
    <property type="component" value="Unassembled WGS sequence"/>
</dbReference>
<reference evidence="2" key="1">
    <citation type="journal article" date="2023" name="IMA Fungus">
        <title>Comparative genomic study of the Penicillium genus elucidates a diverse pangenome and 15 lateral gene transfer events.</title>
        <authorList>
            <person name="Petersen C."/>
            <person name="Sorensen T."/>
            <person name="Nielsen M.R."/>
            <person name="Sondergaard T.E."/>
            <person name="Sorensen J.L."/>
            <person name="Fitzpatrick D.A."/>
            <person name="Frisvad J.C."/>
            <person name="Nielsen K.L."/>
        </authorList>
    </citation>
    <scope>NUCLEOTIDE SEQUENCE</scope>
    <source>
        <strain evidence="2">IBT 17514</strain>
    </source>
</reference>
<evidence type="ECO:0000313" key="2">
    <source>
        <dbReference type="EMBL" id="KAJ5712425.1"/>
    </source>
</evidence>
<dbReference type="SUPFAM" id="SSF52047">
    <property type="entry name" value="RNI-like"/>
    <property type="match status" value="1"/>
</dbReference>
<feature type="region of interest" description="Disordered" evidence="1">
    <location>
        <begin position="523"/>
        <end position="551"/>
    </location>
</feature>